<protein>
    <submittedName>
        <fullName evidence="2">Uncharacterized protein</fullName>
    </submittedName>
</protein>
<dbReference type="AlphaFoldDB" id="A0A3E0DSD0"/>
<dbReference type="EMBL" id="QUNG01000001">
    <property type="protein sequence ID" value="REG86443.1"/>
    <property type="molecule type" value="Genomic_DNA"/>
</dbReference>
<accession>A0A3E0DSD0</accession>
<keyword evidence="1" id="KW-1133">Transmembrane helix</keyword>
<dbReference type="Proteomes" id="UP000256542">
    <property type="component" value="Unassembled WGS sequence"/>
</dbReference>
<name>A0A3E0DSD0_9GAMM</name>
<sequence>MSDKFSIYDSPFSDETKVLRRNSLLVSGICLFIGITGELPSKFALLGVSFSTSQQNIIGWFLVAVLAYSFLHFISNASVEIAKWVHPFLKIVSAKKIMLTRYSHAFDETDFLNIPGMVNEQDKNDMQADAFSTADWKITNKLTWLYRMIYIKLAIEIVAPVALGGWAMVQLLVLITRH</sequence>
<feature type="transmembrane region" description="Helical" evidence="1">
    <location>
        <begin position="57"/>
        <end position="74"/>
    </location>
</feature>
<evidence type="ECO:0000313" key="2">
    <source>
        <dbReference type="EMBL" id="REG86443.1"/>
    </source>
</evidence>
<evidence type="ECO:0000256" key="1">
    <source>
        <dbReference type="SAM" id="Phobius"/>
    </source>
</evidence>
<dbReference type="RefSeq" id="WP_115895714.1">
    <property type="nucleotide sequence ID" value="NZ_QUNG01000001.1"/>
</dbReference>
<feature type="transmembrane region" description="Helical" evidence="1">
    <location>
        <begin position="153"/>
        <end position="175"/>
    </location>
</feature>
<keyword evidence="1" id="KW-0472">Membrane</keyword>
<evidence type="ECO:0000313" key="3">
    <source>
        <dbReference type="Proteomes" id="UP000256542"/>
    </source>
</evidence>
<gene>
    <name evidence="2" type="ORF">DFP81_1016</name>
</gene>
<organism evidence="2 3">
    <name type="scientific">Marinomonas pollencensis</name>
    <dbReference type="NCBI Taxonomy" id="491954"/>
    <lineage>
        <taxon>Bacteria</taxon>
        <taxon>Pseudomonadati</taxon>
        <taxon>Pseudomonadota</taxon>
        <taxon>Gammaproteobacteria</taxon>
        <taxon>Oceanospirillales</taxon>
        <taxon>Oceanospirillaceae</taxon>
        <taxon>Marinomonas</taxon>
    </lineage>
</organism>
<reference evidence="2 3" key="1">
    <citation type="submission" date="2018-08" db="EMBL/GenBank/DDBJ databases">
        <title>Genomic Encyclopedia of Type Strains, Phase III (KMG-III): the genomes of soil and plant-associated and newly described type strains.</title>
        <authorList>
            <person name="Whitman W."/>
        </authorList>
    </citation>
    <scope>NUCLEOTIDE SEQUENCE [LARGE SCALE GENOMIC DNA]</scope>
    <source>
        <strain evidence="2 3">CECT 7375</strain>
    </source>
</reference>
<keyword evidence="3" id="KW-1185">Reference proteome</keyword>
<dbReference type="OrthoDB" id="7066524at2"/>
<feature type="transmembrane region" description="Helical" evidence="1">
    <location>
        <begin position="21"/>
        <end position="37"/>
    </location>
</feature>
<keyword evidence="1" id="KW-0812">Transmembrane</keyword>
<proteinExistence type="predicted"/>
<comment type="caution">
    <text evidence="2">The sequence shown here is derived from an EMBL/GenBank/DDBJ whole genome shotgun (WGS) entry which is preliminary data.</text>
</comment>